<dbReference type="PANTHER" id="PTHR11893:SF40">
    <property type="entry name" value="INNEXIN SHAKING-B"/>
    <property type="match status" value="1"/>
</dbReference>
<dbReference type="PROSITE" id="PS51013">
    <property type="entry name" value="PANNEXIN"/>
    <property type="match status" value="1"/>
</dbReference>
<evidence type="ECO:0000256" key="12">
    <source>
        <dbReference type="RuleBase" id="RU010713"/>
    </source>
</evidence>
<evidence type="ECO:0000256" key="1">
    <source>
        <dbReference type="ARBA" id="ARBA00004610"/>
    </source>
</evidence>
<sequence length="197" mass="23038">MGKINGNRLQRDRVYRPKPLWRTAPRRISDFRVSSRERVIPRTDVAIGMEILRGVYSLTQINHVTIDSLVFRLHSNATVILLVTFSIAITTRQYVGNPIDCVHTRDIPEEVLNTYCWIHSTYTVVQDFKSSIRTAAYPGVSTLFTRNYQNSPIKQVKYYQWVAFMLFFQTVFEKEQDTHYCSAQLVQRTYLTYPSKS</sequence>
<evidence type="ECO:0000256" key="9">
    <source>
        <dbReference type="ARBA" id="ARBA00023065"/>
    </source>
</evidence>
<keyword evidence="9 12" id="KW-0406">Ion transport</keyword>
<keyword evidence="7" id="KW-0965">Cell junction</keyword>
<organism evidence="13 14">
    <name type="scientific">Pyrocoelia pectoralis</name>
    <dbReference type="NCBI Taxonomy" id="417401"/>
    <lineage>
        <taxon>Eukaryota</taxon>
        <taxon>Metazoa</taxon>
        <taxon>Ecdysozoa</taxon>
        <taxon>Arthropoda</taxon>
        <taxon>Hexapoda</taxon>
        <taxon>Insecta</taxon>
        <taxon>Pterygota</taxon>
        <taxon>Neoptera</taxon>
        <taxon>Endopterygota</taxon>
        <taxon>Coleoptera</taxon>
        <taxon>Polyphaga</taxon>
        <taxon>Elateriformia</taxon>
        <taxon>Elateroidea</taxon>
        <taxon>Lampyridae</taxon>
        <taxon>Lampyrinae</taxon>
        <taxon>Pyrocoelia</taxon>
    </lineage>
</organism>
<dbReference type="PRINTS" id="PR01262">
    <property type="entry name" value="INNEXIN"/>
</dbReference>
<dbReference type="GO" id="GO:0005243">
    <property type="term" value="F:gap junction channel activity"/>
    <property type="evidence" value="ECO:0007669"/>
    <property type="project" value="TreeGrafter"/>
</dbReference>
<evidence type="ECO:0000256" key="10">
    <source>
        <dbReference type="ARBA" id="ARBA00023136"/>
    </source>
</evidence>
<keyword evidence="10" id="KW-0472">Membrane</keyword>
<keyword evidence="14" id="KW-1185">Reference proteome</keyword>
<evidence type="ECO:0000313" key="13">
    <source>
        <dbReference type="EMBL" id="KAK5649776.1"/>
    </source>
</evidence>
<dbReference type="GO" id="GO:0005921">
    <property type="term" value="C:gap junction"/>
    <property type="evidence" value="ECO:0007669"/>
    <property type="project" value="UniProtKB-SubCell"/>
</dbReference>
<name>A0AAN7ZWG1_9COLE</name>
<dbReference type="Pfam" id="PF00876">
    <property type="entry name" value="Innexin"/>
    <property type="match status" value="1"/>
</dbReference>
<evidence type="ECO:0000256" key="2">
    <source>
        <dbReference type="ARBA" id="ARBA00004651"/>
    </source>
</evidence>
<dbReference type="Proteomes" id="UP001329430">
    <property type="component" value="Chromosome 1"/>
</dbReference>
<evidence type="ECO:0000256" key="7">
    <source>
        <dbReference type="ARBA" id="ARBA00022949"/>
    </source>
</evidence>
<accession>A0AAN7ZWG1</accession>
<dbReference type="InterPro" id="IPR000990">
    <property type="entry name" value="Innexin"/>
</dbReference>
<keyword evidence="8" id="KW-1133">Transmembrane helix</keyword>
<dbReference type="EMBL" id="JAVRBK010000001">
    <property type="protein sequence ID" value="KAK5649776.1"/>
    <property type="molecule type" value="Genomic_DNA"/>
</dbReference>
<evidence type="ECO:0000313" key="14">
    <source>
        <dbReference type="Proteomes" id="UP001329430"/>
    </source>
</evidence>
<keyword evidence="3 12" id="KW-0813">Transport</keyword>
<evidence type="ECO:0000256" key="11">
    <source>
        <dbReference type="ARBA" id="ARBA00023303"/>
    </source>
</evidence>
<gene>
    <name evidence="12" type="primary">inx</name>
    <name evidence="13" type="ORF">RI129_000805</name>
</gene>
<dbReference type="GO" id="GO:0034220">
    <property type="term" value="P:monoatomic ion transmembrane transport"/>
    <property type="evidence" value="ECO:0007669"/>
    <property type="project" value="UniProtKB-KW"/>
</dbReference>
<dbReference type="AlphaFoldDB" id="A0AAN7ZWG1"/>
<keyword evidence="5" id="KW-0812">Transmembrane</keyword>
<keyword evidence="6" id="KW-0303">Gap junction</keyword>
<evidence type="ECO:0000256" key="4">
    <source>
        <dbReference type="ARBA" id="ARBA00022475"/>
    </source>
</evidence>
<keyword evidence="11 12" id="KW-0407">Ion channel</keyword>
<evidence type="ECO:0000256" key="3">
    <source>
        <dbReference type="ARBA" id="ARBA00022448"/>
    </source>
</evidence>
<keyword evidence="4" id="KW-1003">Cell membrane</keyword>
<evidence type="ECO:0000256" key="6">
    <source>
        <dbReference type="ARBA" id="ARBA00022868"/>
    </source>
</evidence>
<comment type="similarity">
    <text evidence="12">Belongs to the pannexin family.</text>
</comment>
<evidence type="ECO:0000256" key="8">
    <source>
        <dbReference type="ARBA" id="ARBA00022989"/>
    </source>
</evidence>
<proteinExistence type="inferred from homology"/>
<dbReference type="GO" id="GO:0005886">
    <property type="term" value="C:plasma membrane"/>
    <property type="evidence" value="ECO:0007669"/>
    <property type="project" value="UniProtKB-SubCell"/>
</dbReference>
<reference evidence="13 14" key="1">
    <citation type="journal article" date="2024" name="Insects">
        <title>An Improved Chromosome-Level Genome Assembly of the Firefly Pyrocoelia pectoralis.</title>
        <authorList>
            <person name="Fu X."/>
            <person name="Meyer-Rochow V.B."/>
            <person name="Ballantyne L."/>
            <person name="Zhu X."/>
        </authorList>
    </citation>
    <scope>NUCLEOTIDE SEQUENCE [LARGE SCALE GENOMIC DNA]</scope>
    <source>
        <strain evidence="13">XCY_ONT2</strain>
    </source>
</reference>
<protein>
    <recommendedName>
        <fullName evidence="12">Innexin</fullName>
    </recommendedName>
</protein>
<comment type="function">
    <text evidence="12">Structural component of the gap junctions.</text>
</comment>
<comment type="subcellular location">
    <subcellularLocation>
        <location evidence="1">Cell junction</location>
        <location evidence="1">Gap junction</location>
    </subcellularLocation>
    <subcellularLocation>
        <location evidence="2 12">Cell membrane</location>
        <topology evidence="2 12">Multi-pass membrane protein</topology>
    </subcellularLocation>
</comment>
<evidence type="ECO:0000256" key="5">
    <source>
        <dbReference type="ARBA" id="ARBA00022692"/>
    </source>
</evidence>
<comment type="caution">
    <text evidence="13">The sequence shown here is derived from an EMBL/GenBank/DDBJ whole genome shotgun (WGS) entry which is preliminary data.</text>
</comment>
<dbReference type="PANTHER" id="PTHR11893">
    <property type="entry name" value="INNEXIN"/>
    <property type="match status" value="1"/>
</dbReference>